<dbReference type="Proteomes" id="UP000543554">
    <property type="component" value="Unassembled WGS sequence"/>
</dbReference>
<name>A0AA40S3Y4_9HYPH</name>
<gene>
    <name evidence="1" type="ORF">HNR51_003212</name>
</gene>
<dbReference type="Gene3D" id="3.40.1260.10">
    <property type="entry name" value="DsrEFH-like"/>
    <property type="match status" value="1"/>
</dbReference>
<dbReference type="EMBL" id="JACJIB010000005">
    <property type="protein sequence ID" value="MBA8914121.1"/>
    <property type="molecule type" value="Genomic_DNA"/>
</dbReference>
<evidence type="ECO:0000313" key="1">
    <source>
        <dbReference type="EMBL" id="MBA8914121.1"/>
    </source>
</evidence>
<dbReference type="RefSeq" id="WP_210280069.1">
    <property type="nucleotide sequence ID" value="NZ_BPRF01000003.1"/>
</dbReference>
<dbReference type="InterPro" id="IPR027396">
    <property type="entry name" value="DsrEFH-like"/>
</dbReference>
<accession>A0AA40S3Y4</accession>
<evidence type="ECO:0000313" key="2">
    <source>
        <dbReference type="Proteomes" id="UP000543554"/>
    </source>
</evidence>
<keyword evidence="2" id="KW-1185">Reference proteome</keyword>
<evidence type="ECO:0008006" key="3">
    <source>
        <dbReference type="Google" id="ProtNLM"/>
    </source>
</evidence>
<dbReference type="PROSITE" id="PS51318">
    <property type="entry name" value="TAT"/>
    <property type="match status" value="1"/>
</dbReference>
<comment type="caution">
    <text evidence="1">The sequence shown here is derived from an EMBL/GenBank/DDBJ whole genome shotgun (WGS) entry which is preliminary data.</text>
</comment>
<reference evidence="1 2" key="1">
    <citation type="submission" date="2020-08" db="EMBL/GenBank/DDBJ databases">
        <title>Genomic Encyclopedia of Type Strains, Phase IV (KMG-IV): sequencing the most valuable type-strain genomes for metagenomic binning, comparative biology and taxonomic classification.</title>
        <authorList>
            <person name="Goeker M."/>
        </authorList>
    </citation>
    <scope>NUCLEOTIDE SEQUENCE [LARGE SCALE GENOMIC DNA]</scope>
    <source>
        <strain evidence="1 2">DSM 11490</strain>
    </source>
</reference>
<protein>
    <recommendedName>
        <fullName evidence="3">Transcriptional initiation protein Tat</fullName>
    </recommendedName>
</protein>
<dbReference type="InterPro" id="IPR006311">
    <property type="entry name" value="TAT_signal"/>
</dbReference>
<proteinExistence type="predicted"/>
<dbReference type="AlphaFoldDB" id="A0AA40S3Y4"/>
<sequence>MSQGIINHRTGRRGLLQILSLGLAAGAAGLPVLGPRSANAAEPDSLIEPGASDLRGLMERLAKAPRRRDFKTVPMILTKPEEWDHEALTAVMAYRPKPKQVWDNTDIASPWLNLMRNALNAQVWSFRHPDFLAVSATHGTAHLALFDQETWDKYKLADLAGPKFKTNTLIVEGKAASADPKNFEDPAGVFSPEDNSIPVLMRRGVVFTSCHNAIWEEAGGLIAKGVNPDKLSHEALAAELTNHLIPGVILTPGAVGTLPELQQAGFHYAK</sequence>
<organism evidence="1 2">
    <name type="scientific">Methylorubrum thiocyanatum</name>
    <dbReference type="NCBI Taxonomy" id="47958"/>
    <lineage>
        <taxon>Bacteria</taxon>
        <taxon>Pseudomonadati</taxon>
        <taxon>Pseudomonadota</taxon>
        <taxon>Alphaproteobacteria</taxon>
        <taxon>Hyphomicrobiales</taxon>
        <taxon>Methylobacteriaceae</taxon>
        <taxon>Methylorubrum</taxon>
    </lineage>
</organism>